<accession>A0ABD2ILE9</accession>
<reference evidence="1 2" key="1">
    <citation type="submission" date="2024-10" db="EMBL/GenBank/DDBJ databases">
        <authorList>
            <person name="Kim D."/>
        </authorList>
    </citation>
    <scope>NUCLEOTIDE SEQUENCE [LARGE SCALE GENOMIC DNA]</scope>
    <source>
        <strain evidence="1">BH-2024</strain>
    </source>
</reference>
<evidence type="ECO:0000313" key="1">
    <source>
        <dbReference type="EMBL" id="KAL3077033.1"/>
    </source>
</evidence>
<name>A0ABD2ILE9_9BILA</name>
<sequence>MAQRKLQSSISMDKIANSGNRSAKQSRHRIRVFKCSSDWGQASKKQINDFKTAFKAASSPLNCKWMNHFLLIHCPIVRDTNNWAKWENEAIAWNFSDQCNKIVIQLNEDEIVEESTQRMIIGNVNEC</sequence>
<gene>
    <name evidence="1" type="ORF">niasHT_035867</name>
</gene>
<organism evidence="1 2">
    <name type="scientific">Heterodera trifolii</name>
    <dbReference type="NCBI Taxonomy" id="157864"/>
    <lineage>
        <taxon>Eukaryota</taxon>
        <taxon>Metazoa</taxon>
        <taxon>Ecdysozoa</taxon>
        <taxon>Nematoda</taxon>
        <taxon>Chromadorea</taxon>
        <taxon>Rhabditida</taxon>
        <taxon>Tylenchina</taxon>
        <taxon>Tylenchomorpha</taxon>
        <taxon>Tylenchoidea</taxon>
        <taxon>Heteroderidae</taxon>
        <taxon>Heteroderinae</taxon>
        <taxon>Heterodera</taxon>
    </lineage>
</organism>
<proteinExistence type="predicted"/>
<evidence type="ECO:0000313" key="2">
    <source>
        <dbReference type="Proteomes" id="UP001620626"/>
    </source>
</evidence>
<protein>
    <submittedName>
        <fullName evidence="1">Uncharacterized protein</fullName>
    </submittedName>
</protein>
<comment type="caution">
    <text evidence="1">The sequence shown here is derived from an EMBL/GenBank/DDBJ whole genome shotgun (WGS) entry which is preliminary data.</text>
</comment>
<keyword evidence="2" id="KW-1185">Reference proteome</keyword>
<dbReference type="Proteomes" id="UP001620626">
    <property type="component" value="Unassembled WGS sequence"/>
</dbReference>
<dbReference type="AlphaFoldDB" id="A0ABD2ILE9"/>
<dbReference type="EMBL" id="JBICBT010001235">
    <property type="protein sequence ID" value="KAL3077033.1"/>
    <property type="molecule type" value="Genomic_DNA"/>
</dbReference>